<evidence type="ECO:0000256" key="4">
    <source>
        <dbReference type="RuleBase" id="RU004514"/>
    </source>
</evidence>
<dbReference type="PIRSF" id="PIRSF004848">
    <property type="entry name" value="YBL036c_PLPDEIII"/>
    <property type="match status" value="1"/>
</dbReference>
<comment type="function">
    <text evidence="2">Pyridoxal 5'-phosphate (PLP)-binding protein, which is involved in PLP homeostasis.</text>
</comment>
<evidence type="ECO:0000256" key="3">
    <source>
        <dbReference type="PIRSR" id="PIRSR004848-1"/>
    </source>
</evidence>
<keyword evidence="8" id="KW-1185">Reference proteome</keyword>
<evidence type="ECO:0000259" key="6">
    <source>
        <dbReference type="Pfam" id="PF01168"/>
    </source>
</evidence>
<dbReference type="Proteomes" id="UP000199322">
    <property type="component" value="Unassembled WGS sequence"/>
</dbReference>
<dbReference type="InterPro" id="IPR011078">
    <property type="entry name" value="PyrdxlP_homeostasis"/>
</dbReference>
<dbReference type="RefSeq" id="WP_091402599.1">
    <property type="nucleotide sequence ID" value="NZ_FMYV01000002.1"/>
</dbReference>
<dbReference type="STRING" id="28234.SAMN04488588_0539"/>
<evidence type="ECO:0000256" key="2">
    <source>
        <dbReference type="HAMAP-Rule" id="MF_02087"/>
    </source>
</evidence>
<evidence type="ECO:0000256" key="5">
    <source>
        <dbReference type="SAM" id="Coils"/>
    </source>
</evidence>
<name>A0A1G6JI70_9BACT</name>
<organism evidence="7 8">
    <name type="scientific">Geotoga petraea</name>
    <dbReference type="NCBI Taxonomy" id="28234"/>
    <lineage>
        <taxon>Bacteria</taxon>
        <taxon>Thermotogati</taxon>
        <taxon>Thermotogota</taxon>
        <taxon>Thermotogae</taxon>
        <taxon>Petrotogales</taxon>
        <taxon>Petrotogaceae</taxon>
        <taxon>Geotoga</taxon>
    </lineage>
</organism>
<dbReference type="PANTHER" id="PTHR10146">
    <property type="entry name" value="PROLINE SYNTHETASE CO-TRANSCRIBED BACTERIAL HOMOLOG PROTEIN"/>
    <property type="match status" value="1"/>
</dbReference>
<proteinExistence type="inferred from homology"/>
<dbReference type="GO" id="GO:0030170">
    <property type="term" value="F:pyridoxal phosphate binding"/>
    <property type="evidence" value="ECO:0007669"/>
    <property type="project" value="UniProtKB-UniRule"/>
</dbReference>
<evidence type="ECO:0000313" key="7">
    <source>
        <dbReference type="EMBL" id="SDC18429.1"/>
    </source>
</evidence>
<evidence type="ECO:0000313" key="8">
    <source>
        <dbReference type="Proteomes" id="UP000199322"/>
    </source>
</evidence>
<dbReference type="EMBL" id="FMYV01000002">
    <property type="protein sequence ID" value="SDC18429.1"/>
    <property type="molecule type" value="Genomic_DNA"/>
</dbReference>
<dbReference type="CDD" id="cd00635">
    <property type="entry name" value="PLPDE_III_YBL036c_like"/>
    <property type="match status" value="1"/>
</dbReference>
<dbReference type="InterPro" id="IPR001608">
    <property type="entry name" value="Ala_racemase_N"/>
</dbReference>
<dbReference type="SUPFAM" id="SSF51419">
    <property type="entry name" value="PLP-binding barrel"/>
    <property type="match status" value="1"/>
</dbReference>
<gene>
    <name evidence="7" type="ORF">SAMN04488588_0539</name>
</gene>
<accession>A0A1G6JI70</accession>
<keyword evidence="1 2" id="KW-0663">Pyridoxal phosphate</keyword>
<dbReference type="FunFam" id="3.20.20.10:FF:000018">
    <property type="entry name" value="Pyridoxal phosphate homeostasis protein"/>
    <property type="match status" value="1"/>
</dbReference>
<reference evidence="7 8" key="1">
    <citation type="submission" date="2016-10" db="EMBL/GenBank/DDBJ databases">
        <authorList>
            <person name="de Groot N.N."/>
        </authorList>
    </citation>
    <scope>NUCLEOTIDE SEQUENCE [LARGE SCALE GENOMIC DNA]</scope>
    <source>
        <strain evidence="7 8">WG14</strain>
    </source>
</reference>
<comment type="cofactor">
    <cofactor evidence="3">
        <name>pyridoxal 5'-phosphate</name>
        <dbReference type="ChEBI" id="CHEBI:597326"/>
    </cofactor>
</comment>
<dbReference type="AlphaFoldDB" id="A0A1G6JI70"/>
<feature type="coiled-coil region" evidence="5">
    <location>
        <begin position="159"/>
        <end position="197"/>
    </location>
</feature>
<dbReference type="InterPro" id="IPR029066">
    <property type="entry name" value="PLP-binding_barrel"/>
</dbReference>
<dbReference type="PANTHER" id="PTHR10146:SF14">
    <property type="entry name" value="PYRIDOXAL PHOSPHATE HOMEOSTASIS PROTEIN"/>
    <property type="match status" value="1"/>
</dbReference>
<dbReference type="PROSITE" id="PS01211">
    <property type="entry name" value="UPF0001"/>
    <property type="match status" value="1"/>
</dbReference>
<dbReference type="Gene3D" id="3.20.20.10">
    <property type="entry name" value="Alanine racemase"/>
    <property type="match status" value="1"/>
</dbReference>
<dbReference type="HAMAP" id="MF_02087">
    <property type="entry name" value="PLP_homeostasis"/>
    <property type="match status" value="1"/>
</dbReference>
<feature type="domain" description="Alanine racemase N-terminal" evidence="6">
    <location>
        <begin position="9"/>
        <end position="218"/>
    </location>
</feature>
<feature type="modified residue" description="N6-(pyridoxal phosphate)lysine" evidence="2 3">
    <location>
        <position position="29"/>
    </location>
</feature>
<evidence type="ECO:0000256" key="1">
    <source>
        <dbReference type="ARBA" id="ARBA00022898"/>
    </source>
</evidence>
<protein>
    <recommendedName>
        <fullName evidence="2">Pyridoxal phosphate homeostasis protein</fullName>
        <shortName evidence="2">PLP homeostasis protein</shortName>
    </recommendedName>
</protein>
<keyword evidence="5" id="KW-0175">Coiled coil</keyword>
<dbReference type="Pfam" id="PF01168">
    <property type="entry name" value="Ala_racemase_N"/>
    <property type="match status" value="1"/>
</dbReference>
<sequence length="221" mass="25503">MDKIKDRLKNVKSIINSINPNAKLVVVSKFFPEENILEVLNEGHNIFGESKAQELRDKYENLKNKKIEWHFIGSIQTNKIKYIVPICDLIHSVYREKEMKEIDKRAKENGKIQQILLEVNVSGEESKSGININSVKNLLNSSLKFENIRVVGLMTMAPLTENEEIIRSTFKKLKDLKEELKDEYKDLKELSMGMSNDFKIALEEGATIVRIGSKIFGKRNY</sequence>
<comment type="similarity">
    <text evidence="2 4">Belongs to the pyridoxal phosphate-binding protein YggS/PROSC family.</text>
</comment>
<dbReference type="NCBIfam" id="TIGR00044">
    <property type="entry name" value="YggS family pyridoxal phosphate-dependent enzyme"/>
    <property type="match status" value="1"/>
</dbReference>